<dbReference type="AlphaFoldDB" id="A0A1J7C8D9"/>
<evidence type="ECO:0000256" key="4">
    <source>
        <dbReference type="ARBA" id="ARBA00022729"/>
    </source>
</evidence>
<dbReference type="InterPro" id="IPR038063">
    <property type="entry name" value="Transpep_catalytic_dom"/>
</dbReference>
<evidence type="ECO:0000313" key="17">
    <source>
        <dbReference type="Proteomes" id="UP000243342"/>
    </source>
</evidence>
<evidence type="ECO:0000313" key="16">
    <source>
        <dbReference type="EMBL" id="OIV35906.1"/>
    </source>
</evidence>
<keyword evidence="8" id="KW-0564">Palmitate</keyword>
<dbReference type="SUPFAM" id="SSF141523">
    <property type="entry name" value="L,D-transpeptidase catalytic domain-like"/>
    <property type="match status" value="1"/>
</dbReference>
<gene>
    <name evidence="16" type="ORF">BIV57_19105</name>
</gene>
<feature type="active site" description="Nucleophile" evidence="13">
    <location>
        <position position="341"/>
    </location>
</feature>
<dbReference type="GO" id="GO:0005576">
    <property type="term" value="C:extracellular region"/>
    <property type="evidence" value="ECO:0007669"/>
    <property type="project" value="TreeGrafter"/>
</dbReference>
<dbReference type="InterPro" id="IPR041280">
    <property type="entry name" value="Big_10"/>
</dbReference>
<keyword evidence="11 13" id="KW-0961">Cell wall biogenesis/degradation</keyword>
<dbReference type="PANTHER" id="PTHR30582:SF2">
    <property type="entry name" value="L,D-TRANSPEPTIDASE YCIB-RELATED"/>
    <property type="match status" value="1"/>
</dbReference>
<dbReference type="GO" id="GO:0071555">
    <property type="term" value="P:cell wall organization"/>
    <property type="evidence" value="ECO:0007669"/>
    <property type="project" value="UniProtKB-UniRule"/>
</dbReference>
<dbReference type="Pfam" id="PF17964">
    <property type="entry name" value="Big_10"/>
    <property type="match status" value="1"/>
</dbReference>
<evidence type="ECO:0000256" key="9">
    <source>
        <dbReference type="ARBA" id="ARBA00023288"/>
    </source>
</evidence>
<keyword evidence="4" id="KW-0732">Signal</keyword>
<evidence type="ECO:0000256" key="8">
    <source>
        <dbReference type="ARBA" id="ARBA00023139"/>
    </source>
</evidence>
<keyword evidence="7" id="KW-0472">Membrane</keyword>
<dbReference type="FunFam" id="2.40.440.10:FF:000005">
    <property type="entry name" value="L,D-transpeptidase 2"/>
    <property type="match status" value="1"/>
</dbReference>
<keyword evidence="6 13" id="KW-0573">Peptidoglycan synthesis</keyword>
<evidence type="ECO:0000256" key="2">
    <source>
        <dbReference type="ARBA" id="ARBA00022475"/>
    </source>
</evidence>
<dbReference type="Proteomes" id="UP000243342">
    <property type="component" value="Unassembled WGS sequence"/>
</dbReference>
<evidence type="ECO:0000256" key="10">
    <source>
        <dbReference type="ARBA" id="ARBA00023315"/>
    </source>
</evidence>
<dbReference type="Gene3D" id="2.40.440.10">
    <property type="entry name" value="L,D-transpeptidase catalytic domain-like"/>
    <property type="match status" value="1"/>
</dbReference>
<comment type="pathway">
    <text evidence="12">Glycan biosynthesis.</text>
</comment>
<dbReference type="PROSITE" id="PS52029">
    <property type="entry name" value="LD_TPASE"/>
    <property type="match status" value="1"/>
</dbReference>
<dbReference type="InterPro" id="IPR050979">
    <property type="entry name" value="LD-transpeptidase"/>
</dbReference>
<dbReference type="GO" id="GO:0071972">
    <property type="term" value="F:peptidoglycan L,D-transpeptidase activity"/>
    <property type="evidence" value="ECO:0007669"/>
    <property type="project" value="TreeGrafter"/>
</dbReference>
<dbReference type="Gene3D" id="2.60.40.3780">
    <property type="match status" value="1"/>
</dbReference>
<keyword evidence="3" id="KW-0808">Transferase</keyword>
<dbReference type="CDD" id="cd13432">
    <property type="entry name" value="LDT_IgD_like_2"/>
    <property type="match status" value="1"/>
</dbReference>
<feature type="compositionally biased region" description="Low complexity" evidence="14">
    <location>
        <begin position="20"/>
        <end position="40"/>
    </location>
</feature>
<evidence type="ECO:0000256" key="5">
    <source>
        <dbReference type="ARBA" id="ARBA00022960"/>
    </source>
</evidence>
<dbReference type="InterPro" id="IPR005490">
    <property type="entry name" value="LD_TPept_cat_dom"/>
</dbReference>
<organism evidence="16 17">
    <name type="scientific">Mangrovactinospora gilvigrisea</name>
    <dbReference type="NCBI Taxonomy" id="1428644"/>
    <lineage>
        <taxon>Bacteria</taxon>
        <taxon>Bacillati</taxon>
        <taxon>Actinomycetota</taxon>
        <taxon>Actinomycetes</taxon>
        <taxon>Kitasatosporales</taxon>
        <taxon>Streptomycetaceae</taxon>
        <taxon>Mangrovactinospora</taxon>
    </lineage>
</organism>
<name>A0A1J7C8D9_9ACTN</name>
<dbReference type="GO" id="GO:0016746">
    <property type="term" value="F:acyltransferase activity"/>
    <property type="evidence" value="ECO:0007669"/>
    <property type="project" value="UniProtKB-KW"/>
</dbReference>
<evidence type="ECO:0000256" key="14">
    <source>
        <dbReference type="SAM" id="MobiDB-lite"/>
    </source>
</evidence>
<dbReference type="STRING" id="1428644.BIV57_19105"/>
<evidence type="ECO:0000256" key="7">
    <source>
        <dbReference type="ARBA" id="ARBA00023136"/>
    </source>
</evidence>
<dbReference type="CDD" id="cd16913">
    <property type="entry name" value="YkuD_like"/>
    <property type="match status" value="1"/>
</dbReference>
<evidence type="ECO:0000256" key="6">
    <source>
        <dbReference type="ARBA" id="ARBA00022984"/>
    </source>
</evidence>
<evidence type="ECO:0000256" key="3">
    <source>
        <dbReference type="ARBA" id="ARBA00022679"/>
    </source>
</evidence>
<feature type="region of interest" description="Disordered" evidence="14">
    <location>
        <begin position="14"/>
        <end position="40"/>
    </location>
</feature>
<evidence type="ECO:0000256" key="12">
    <source>
        <dbReference type="ARBA" id="ARBA00060592"/>
    </source>
</evidence>
<evidence type="ECO:0000256" key="13">
    <source>
        <dbReference type="PROSITE-ProRule" id="PRU01373"/>
    </source>
</evidence>
<dbReference type="GO" id="GO:0008360">
    <property type="term" value="P:regulation of cell shape"/>
    <property type="evidence" value="ECO:0007669"/>
    <property type="project" value="UniProtKB-UniRule"/>
</dbReference>
<feature type="domain" description="L,D-TPase catalytic" evidence="15">
    <location>
        <begin position="243"/>
        <end position="372"/>
    </location>
</feature>
<accession>A0A1J7C8D9</accession>
<evidence type="ECO:0000256" key="1">
    <source>
        <dbReference type="ARBA" id="ARBA00004752"/>
    </source>
</evidence>
<dbReference type="PANTHER" id="PTHR30582">
    <property type="entry name" value="L,D-TRANSPEPTIDASE"/>
    <property type="match status" value="1"/>
</dbReference>
<dbReference type="Gene3D" id="2.60.40.3710">
    <property type="match status" value="1"/>
</dbReference>
<evidence type="ECO:0000256" key="11">
    <source>
        <dbReference type="ARBA" id="ARBA00023316"/>
    </source>
</evidence>
<dbReference type="OrthoDB" id="5242354at2"/>
<dbReference type="GO" id="GO:0018104">
    <property type="term" value="P:peptidoglycan-protein cross-linking"/>
    <property type="evidence" value="ECO:0007669"/>
    <property type="project" value="TreeGrafter"/>
</dbReference>
<proteinExistence type="predicted"/>
<keyword evidence="17" id="KW-1185">Reference proteome</keyword>
<dbReference type="EMBL" id="MLCF01000126">
    <property type="protein sequence ID" value="OIV35906.1"/>
    <property type="molecule type" value="Genomic_DNA"/>
</dbReference>
<keyword evidence="9" id="KW-0449">Lipoprotein</keyword>
<evidence type="ECO:0000259" key="15">
    <source>
        <dbReference type="PROSITE" id="PS52029"/>
    </source>
</evidence>
<dbReference type="UniPathway" id="UPA00219"/>
<keyword evidence="10" id="KW-0012">Acyltransferase</keyword>
<sequence length="405" mass="41978">MLAALALTLTACGGSGGTGKADASSNKSGGKGGADSAAPAADKKVSAAQISVSAKNGAENVATDGLSVKVAKGKLASVAVTDGDGHAVAGTTASDGSGWKPVDNLATGTTYHVKVRAKDSSGLQAAANSSFTTVSARGTFTGSYTPENGSTVGVGMPVSVRFNVPIDASKKADVQKHLKVTSTSGANIVGHWFGNQRIDFRPQEYWKPGTKVTLKMRLNGVEGENGIYGNQSRTVTFTIGRSQISTVDVAKHKMTVVRDGQTLRTLPITAGSPQHTTWAGIMVISERDEVTRMDSRTVGLGGEYDIKDVPHAQRLTDSGTFIHGNYWSYGAFGNYNASHGCVGLQDAKGGSSSLPAGWFYNKSMLGDVVIVKNSGDKTVAADNGLNGWNLSWSEWVKGSAVPASQ</sequence>
<comment type="caution">
    <text evidence="16">The sequence shown here is derived from an EMBL/GenBank/DDBJ whole genome shotgun (WGS) entry which is preliminary data.</text>
</comment>
<dbReference type="Pfam" id="PF03734">
    <property type="entry name" value="YkuD"/>
    <property type="match status" value="1"/>
</dbReference>
<protein>
    <recommendedName>
        <fullName evidence="15">L,D-TPase catalytic domain-containing protein</fullName>
    </recommendedName>
</protein>
<comment type="pathway">
    <text evidence="1 13">Cell wall biogenesis; peptidoglycan biosynthesis.</text>
</comment>
<keyword evidence="2" id="KW-1003">Cell membrane</keyword>
<reference evidence="16 17" key="1">
    <citation type="submission" date="2016-10" db="EMBL/GenBank/DDBJ databases">
        <title>Genome sequence of Streptomyces gilvigriseus MUSC 26.</title>
        <authorList>
            <person name="Lee L.-H."/>
            <person name="Ser H.-L."/>
        </authorList>
    </citation>
    <scope>NUCLEOTIDE SEQUENCE [LARGE SCALE GENOMIC DNA]</scope>
    <source>
        <strain evidence="16 17">MUSC 26</strain>
    </source>
</reference>
<keyword evidence="5 13" id="KW-0133">Cell shape</keyword>
<feature type="active site" description="Proton donor/acceptor" evidence="13">
    <location>
        <position position="323"/>
    </location>
</feature>